<proteinExistence type="predicted"/>
<dbReference type="eggNOG" id="KOG1947">
    <property type="taxonomic scope" value="Eukaryota"/>
</dbReference>
<evidence type="ECO:0000313" key="3">
    <source>
        <dbReference type="Proteomes" id="UP000008311"/>
    </source>
</evidence>
<name>B9RQX1_RICCO</name>
<sequence length="694" mass="77928">MRKTEKGMGDEDEEKLSKMGLGKEKEGSNLDMNFSESFSEPGFQDSGKKVMGSEFFDHLVDDRGKGSSSSSEGDVESRETRKYTNEEKAEGKIDDYDYDDDNIVDNNSNLDLNLRPDELDASYALQLLSKIMHREVTAVNQESSRYLNQETSRNINQESSRNLNQETSRNINQESSRNLNQETSRNINQESSRNLNQESYRYHKDELRSRHEYILSNVAEHFAHPGIHNEVIKRKSSEVDKELDDSQSPFSLAMELVKKRNFSQSVDNESSIKWLPAQNKGHYVSSHNVPKLMDLCLNVLATNADKIVSLENVPDDLRHRLCKMVSDRRKMDAHFVELLARDSPTEIRVWDTSQLTEDDCIKIFCACDTRNLTVLQLDLCGLCIHEHVLRRILAGPLCRLHKLATISLKGAFRLSDAGLSALAKSAPGLLSINLSQCSLLTSDAINDLAIHMKSTLRELYIDDCQNINAMLFLPALKKFKHLEVLSVAGIQTVSDDFVIGLVEACGMNMKELVLANCVELTDLSLKCVGKTCPKLCALDLSHLHNLTDSALQYLANGCRSICKIKLCRNDFSDEAIAAFLEVSGMSLNELSLNKISKVNMNTALSIAKCLRKLLSLDLSWCRKLTEEALGLIVDSCPALKVFKLFGCTQVTDVFLKRHSNSQVHIIGCQTLPFLKHMDALGHQQAPLQYSPLVT</sequence>
<dbReference type="EMBL" id="EQ973802">
    <property type="protein sequence ID" value="EEF46142.1"/>
    <property type="molecule type" value="Genomic_DNA"/>
</dbReference>
<dbReference type="SUPFAM" id="SSF52047">
    <property type="entry name" value="RNI-like"/>
    <property type="match status" value="1"/>
</dbReference>
<dbReference type="InterPro" id="IPR006553">
    <property type="entry name" value="Leu-rich_rpt_Cys-con_subtyp"/>
</dbReference>
<dbReference type="InParanoid" id="B9RQX1"/>
<dbReference type="AlphaFoldDB" id="B9RQX1"/>
<dbReference type="PANTHER" id="PTHR13318:SF145">
    <property type="entry name" value="RAD7"/>
    <property type="match status" value="1"/>
</dbReference>
<protein>
    <submittedName>
        <fullName evidence="2">Rad7, putative</fullName>
    </submittedName>
</protein>
<feature type="region of interest" description="Disordered" evidence="1">
    <location>
        <begin position="141"/>
        <end position="199"/>
    </location>
</feature>
<gene>
    <name evidence="2" type="ORF">RCOM_0707440</name>
</gene>
<dbReference type="InterPro" id="IPR032675">
    <property type="entry name" value="LRR_dom_sf"/>
</dbReference>
<feature type="region of interest" description="Disordered" evidence="1">
    <location>
        <begin position="1"/>
        <end position="100"/>
    </location>
</feature>
<dbReference type="KEGG" id="rcu:8258587"/>
<accession>B9RQX1</accession>
<feature type="compositionally biased region" description="Basic and acidic residues" evidence="1">
    <location>
        <begin position="75"/>
        <end position="95"/>
    </location>
</feature>
<reference evidence="3" key="1">
    <citation type="journal article" date="2010" name="Nat. Biotechnol.">
        <title>Draft genome sequence of the oilseed species Ricinus communis.</title>
        <authorList>
            <person name="Chan A.P."/>
            <person name="Crabtree J."/>
            <person name="Zhao Q."/>
            <person name="Lorenzi H."/>
            <person name="Orvis J."/>
            <person name="Puiu D."/>
            <person name="Melake-Berhan A."/>
            <person name="Jones K.M."/>
            <person name="Redman J."/>
            <person name="Chen G."/>
            <person name="Cahoon E.B."/>
            <person name="Gedil M."/>
            <person name="Stanke M."/>
            <person name="Haas B.J."/>
            <person name="Wortman J.R."/>
            <person name="Fraser-Liggett C.M."/>
            <person name="Ravel J."/>
            <person name="Rabinowicz P.D."/>
        </authorList>
    </citation>
    <scope>NUCLEOTIDE SEQUENCE [LARGE SCALE GENOMIC DNA]</scope>
    <source>
        <strain evidence="3">cv. Hale</strain>
    </source>
</reference>
<feature type="compositionally biased region" description="Basic and acidic residues" evidence="1">
    <location>
        <begin position="55"/>
        <end position="65"/>
    </location>
</feature>
<dbReference type="Proteomes" id="UP000008311">
    <property type="component" value="Unassembled WGS sequence"/>
</dbReference>
<dbReference type="Gene3D" id="3.80.10.10">
    <property type="entry name" value="Ribonuclease Inhibitor"/>
    <property type="match status" value="3"/>
</dbReference>
<evidence type="ECO:0000313" key="2">
    <source>
        <dbReference type="EMBL" id="EEF46142.1"/>
    </source>
</evidence>
<evidence type="ECO:0000256" key="1">
    <source>
        <dbReference type="SAM" id="MobiDB-lite"/>
    </source>
</evidence>
<feature type="compositionally biased region" description="Basic and acidic residues" evidence="1">
    <location>
        <begin position="1"/>
        <end position="28"/>
    </location>
</feature>
<dbReference type="OrthoDB" id="10257471at2759"/>
<keyword evidence="3" id="KW-1185">Reference proteome</keyword>
<dbReference type="PANTHER" id="PTHR13318">
    <property type="entry name" value="PARTNER OF PAIRED, ISOFORM B-RELATED"/>
    <property type="match status" value="1"/>
</dbReference>
<dbReference type="STRING" id="3988.B9RQX1"/>
<dbReference type="SMART" id="SM00367">
    <property type="entry name" value="LRR_CC"/>
    <property type="match status" value="6"/>
</dbReference>
<organism evidence="2 3">
    <name type="scientific">Ricinus communis</name>
    <name type="common">Castor bean</name>
    <dbReference type="NCBI Taxonomy" id="3988"/>
    <lineage>
        <taxon>Eukaryota</taxon>
        <taxon>Viridiplantae</taxon>
        <taxon>Streptophyta</taxon>
        <taxon>Embryophyta</taxon>
        <taxon>Tracheophyta</taxon>
        <taxon>Spermatophyta</taxon>
        <taxon>Magnoliopsida</taxon>
        <taxon>eudicotyledons</taxon>
        <taxon>Gunneridae</taxon>
        <taxon>Pentapetalae</taxon>
        <taxon>rosids</taxon>
        <taxon>fabids</taxon>
        <taxon>Malpighiales</taxon>
        <taxon>Euphorbiaceae</taxon>
        <taxon>Acalyphoideae</taxon>
        <taxon>Acalypheae</taxon>
        <taxon>Ricinus</taxon>
    </lineage>
</organism>
<dbReference type="GO" id="GO:0019005">
    <property type="term" value="C:SCF ubiquitin ligase complex"/>
    <property type="evidence" value="ECO:0000318"/>
    <property type="project" value="GO_Central"/>
</dbReference>
<dbReference type="GO" id="GO:0031146">
    <property type="term" value="P:SCF-dependent proteasomal ubiquitin-dependent protein catabolic process"/>
    <property type="evidence" value="ECO:0000318"/>
    <property type="project" value="GO_Central"/>
</dbReference>